<sequence>MLHCWCCLAGIYQYWSEVISVAPRFIEAHFAKEGRSTFTGPFMKYISDGPFLAMKWEGENAVKRACEHVSKKKERPLWDFWPLVYSSDTVKRALEDAGTWFHADSSDLSVAALKNRNMIVNLPDRGICGGLPQEELETLVDGSTIDFNLSSDLQRFNCYLLLRKTAFDMKGLKLEEFGIALIVWLPDSVFDPKDSLIIAGSEFVYVSAEAESPLKFVEEFFPFGIVGWLDPDITDL</sequence>
<comment type="catalytic activity">
    <reaction evidence="2">
        <text>a ribonucleoside 5'-diphosphate + ATP = a ribonucleoside 5'-triphosphate + ADP</text>
        <dbReference type="Rhea" id="RHEA:18113"/>
        <dbReference type="ChEBI" id="CHEBI:30616"/>
        <dbReference type="ChEBI" id="CHEBI:57930"/>
        <dbReference type="ChEBI" id="CHEBI:61557"/>
        <dbReference type="ChEBI" id="CHEBI:456216"/>
        <dbReference type="EC" id="2.7.4.6"/>
    </reaction>
</comment>
<organism evidence="3 4">
    <name type="scientific">Papaver atlanticum</name>
    <dbReference type="NCBI Taxonomy" id="357466"/>
    <lineage>
        <taxon>Eukaryota</taxon>
        <taxon>Viridiplantae</taxon>
        <taxon>Streptophyta</taxon>
        <taxon>Embryophyta</taxon>
        <taxon>Tracheophyta</taxon>
        <taxon>Spermatophyta</taxon>
        <taxon>Magnoliopsida</taxon>
        <taxon>Ranunculales</taxon>
        <taxon>Papaveraceae</taxon>
        <taxon>Papaveroideae</taxon>
        <taxon>Papaver</taxon>
    </lineage>
</organism>
<comment type="catalytic activity">
    <reaction evidence="1">
        <text>a 2'-deoxyribonucleoside 5'-diphosphate + ATP = a 2'-deoxyribonucleoside 5'-triphosphate + ADP</text>
        <dbReference type="Rhea" id="RHEA:44640"/>
        <dbReference type="ChEBI" id="CHEBI:30616"/>
        <dbReference type="ChEBI" id="CHEBI:61560"/>
        <dbReference type="ChEBI" id="CHEBI:73316"/>
        <dbReference type="ChEBI" id="CHEBI:456216"/>
        <dbReference type="EC" id="2.7.4.6"/>
    </reaction>
</comment>
<accession>A0AAD4X8T8</accession>
<keyword evidence="4" id="KW-1185">Reference proteome</keyword>
<dbReference type="SUPFAM" id="SSF54919">
    <property type="entry name" value="Nucleoside diphosphate kinase, NDK"/>
    <property type="match status" value="1"/>
</dbReference>
<name>A0AAD4X8T8_9MAGN</name>
<dbReference type="EMBL" id="JAJJMB010014260">
    <property type="protein sequence ID" value="KAI3861386.1"/>
    <property type="molecule type" value="Genomic_DNA"/>
</dbReference>
<dbReference type="AlphaFoldDB" id="A0AAD4X8T8"/>
<evidence type="ECO:0000256" key="2">
    <source>
        <dbReference type="ARBA" id="ARBA00000937"/>
    </source>
</evidence>
<evidence type="ECO:0000313" key="4">
    <source>
        <dbReference type="Proteomes" id="UP001202328"/>
    </source>
</evidence>
<evidence type="ECO:0000256" key="1">
    <source>
        <dbReference type="ARBA" id="ARBA00000082"/>
    </source>
</evidence>
<dbReference type="GO" id="GO:0004550">
    <property type="term" value="F:nucleoside diphosphate kinase activity"/>
    <property type="evidence" value="ECO:0007669"/>
    <property type="project" value="UniProtKB-EC"/>
</dbReference>
<dbReference type="Gene3D" id="3.30.70.141">
    <property type="entry name" value="Nucleoside diphosphate kinase-like domain"/>
    <property type="match status" value="1"/>
</dbReference>
<proteinExistence type="predicted"/>
<evidence type="ECO:0000313" key="3">
    <source>
        <dbReference type="EMBL" id="KAI3861386.1"/>
    </source>
</evidence>
<dbReference type="Proteomes" id="UP001202328">
    <property type="component" value="Unassembled WGS sequence"/>
</dbReference>
<gene>
    <name evidence="3" type="ORF">MKW98_000338</name>
</gene>
<reference evidence="3" key="1">
    <citation type="submission" date="2022-04" db="EMBL/GenBank/DDBJ databases">
        <title>A functionally conserved STORR gene fusion in Papaver species that diverged 16.8 million years ago.</title>
        <authorList>
            <person name="Catania T."/>
        </authorList>
    </citation>
    <scope>NUCLEOTIDE SEQUENCE</scope>
    <source>
        <strain evidence="3">S-188037</strain>
    </source>
</reference>
<protein>
    <submittedName>
        <fullName evidence="3">Uncharacterized protein</fullName>
    </submittedName>
</protein>
<comment type="caution">
    <text evidence="3">The sequence shown here is derived from an EMBL/GenBank/DDBJ whole genome shotgun (WGS) entry which is preliminary data.</text>
</comment>
<dbReference type="InterPro" id="IPR036850">
    <property type="entry name" value="NDK-like_dom_sf"/>
</dbReference>